<dbReference type="AlphaFoldDB" id="A0A0E0ML55"/>
<dbReference type="Gramene" id="OPUNC12G07200.1">
    <property type="protein sequence ID" value="OPUNC12G07200.1"/>
    <property type="gene ID" value="OPUNC12G07200"/>
</dbReference>
<reference evidence="2" key="2">
    <citation type="submission" date="2018-05" db="EMBL/GenBank/DDBJ databases">
        <title>OpunRS2 (Oryza punctata Reference Sequence Version 2).</title>
        <authorList>
            <person name="Zhang J."/>
            <person name="Kudrna D."/>
            <person name="Lee S."/>
            <person name="Talag J."/>
            <person name="Welchert J."/>
            <person name="Wing R.A."/>
        </authorList>
    </citation>
    <scope>NUCLEOTIDE SEQUENCE [LARGE SCALE GENOMIC DNA]</scope>
</reference>
<name>A0A0E0ML55_ORYPU</name>
<accession>A0A0E0ML55</accession>
<evidence type="ECO:0000313" key="2">
    <source>
        <dbReference type="EnsemblPlants" id="OPUNC12G07200.1"/>
    </source>
</evidence>
<proteinExistence type="predicted"/>
<dbReference type="EnsemblPlants" id="OPUNC12G07200.1">
    <property type="protein sequence ID" value="OPUNC12G07200.1"/>
    <property type="gene ID" value="OPUNC12G07200"/>
</dbReference>
<keyword evidence="3" id="KW-1185">Reference proteome</keyword>
<evidence type="ECO:0000313" key="3">
    <source>
        <dbReference type="Proteomes" id="UP000026962"/>
    </source>
</evidence>
<evidence type="ECO:0000256" key="1">
    <source>
        <dbReference type="SAM" id="MobiDB-lite"/>
    </source>
</evidence>
<organism evidence="2">
    <name type="scientific">Oryza punctata</name>
    <name type="common">Red rice</name>
    <dbReference type="NCBI Taxonomy" id="4537"/>
    <lineage>
        <taxon>Eukaryota</taxon>
        <taxon>Viridiplantae</taxon>
        <taxon>Streptophyta</taxon>
        <taxon>Embryophyta</taxon>
        <taxon>Tracheophyta</taxon>
        <taxon>Spermatophyta</taxon>
        <taxon>Magnoliopsida</taxon>
        <taxon>Liliopsida</taxon>
        <taxon>Poales</taxon>
        <taxon>Poaceae</taxon>
        <taxon>BOP clade</taxon>
        <taxon>Oryzoideae</taxon>
        <taxon>Oryzeae</taxon>
        <taxon>Oryzinae</taxon>
        <taxon>Oryza</taxon>
    </lineage>
</organism>
<dbReference type="HOGENOM" id="CLU_2324373_0_0_1"/>
<reference evidence="2" key="1">
    <citation type="submission" date="2015-04" db="UniProtKB">
        <authorList>
            <consortium name="EnsemblPlants"/>
        </authorList>
    </citation>
    <scope>IDENTIFICATION</scope>
</reference>
<protein>
    <submittedName>
        <fullName evidence="2">Uncharacterized protein</fullName>
    </submittedName>
</protein>
<dbReference type="Proteomes" id="UP000026962">
    <property type="component" value="Chromosome 12"/>
</dbReference>
<feature type="region of interest" description="Disordered" evidence="1">
    <location>
        <begin position="68"/>
        <end position="89"/>
    </location>
</feature>
<sequence length="99" mass="10641">MTTEQRTCFEMWDSSSLDTSASLRSKLLRCLCGFGDGEPENRLLGLDSLAVGDPDSQLLKILDRKDGFSGESKSILSSDDESESSKGSNACAASLIARM</sequence>